<name>A0ABX6C3G0_9CHLR</name>
<sequence length="459" mass="51373">MRILFASAEVDPFAKVGGLADVAASLPQRLKEIGHDVRVVTPCHASGKAAHAASRQHRLLTVQSPGKPRDVDIATVEGIGGVPVELVADEHYFLRPNVYGEPDDLLRYQFFCRVIIEMLRTDEWVPDILHLNDWHTAPLAFGLRNQAWSNPRLRGVASVFTIHNLRYRGPDELNDFLAQAIYYADIVTTVSPTYAREILTREYGEGLEALLGLRGNALLGILNGLNYDLFNPRTDPHVRHHYDLATVEQRSPNRDALREELGLPNTDGPIAAMVTRLTEQKGVDLAIQVVPEMVLAGGQFVVLGDGDAWLKEELRRLAAEYPDHVRLAPRYDPGLAQRIYAGCDLFLMPSRYEPCGLGQLIAMRYGAVPIGRRTGGLADTILDLDEHPETGTGFLFDEFSQFALASAYERALRAFREPETWLRLQRNGMSRDYSWRASATYYIEAYTQALRARGIVPLE</sequence>
<organism evidence="10 11">
    <name type="scientific">Tepidiforma bonchosmolovskayae</name>
    <dbReference type="NCBI Taxonomy" id="2601677"/>
    <lineage>
        <taxon>Bacteria</taxon>
        <taxon>Bacillati</taxon>
        <taxon>Chloroflexota</taxon>
        <taxon>Tepidiformia</taxon>
        <taxon>Tepidiformales</taxon>
        <taxon>Tepidiformaceae</taxon>
        <taxon>Tepidiforma</taxon>
    </lineage>
</organism>
<protein>
    <recommendedName>
        <fullName evidence="7">Glycogen synthase</fullName>
        <ecNumber evidence="7">2.4.1.21</ecNumber>
    </recommendedName>
    <alternativeName>
        <fullName evidence="7">Starch [bacterial glycogen] synthase</fullName>
    </alternativeName>
</protein>
<accession>A0ABX6C3G0</accession>
<feature type="binding site" evidence="7">
    <location>
        <position position="15"/>
    </location>
    <ligand>
        <name>ADP-alpha-D-glucose</name>
        <dbReference type="ChEBI" id="CHEBI:57498"/>
    </ligand>
</feature>
<dbReference type="CDD" id="cd03791">
    <property type="entry name" value="GT5_Glycogen_synthase_DULL1-like"/>
    <property type="match status" value="1"/>
</dbReference>
<keyword evidence="11" id="KW-1185">Reference proteome</keyword>
<comment type="function">
    <text evidence="2 7">Synthesizes alpha-1,4-glucan chains using ADP-glucose.</text>
</comment>
<evidence type="ECO:0000256" key="3">
    <source>
        <dbReference type="ARBA" id="ARBA00010281"/>
    </source>
</evidence>
<comment type="catalytic activity">
    <reaction evidence="1 7">
        <text>[(1-&gt;4)-alpha-D-glucosyl](n) + ADP-alpha-D-glucose = [(1-&gt;4)-alpha-D-glucosyl](n+1) + ADP + H(+)</text>
        <dbReference type="Rhea" id="RHEA:18189"/>
        <dbReference type="Rhea" id="RHEA-COMP:9584"/>
        <dbReference type="Rhea" id="RHEA-COMP:9587"/>
        <dbReference type="ChEBI" id="CHEBI:15378"/>
        <dbReference type="ChEBI" id="CHEBI:15444"/>
        <dbReference type="ChEBI" id="CHEBI:57498"/>
        <dbReference type="ChEBI" id="CHEBI:456216"/>
        <dbReference type="EC" id="2.4.1.21"/>
    </reaction>
</comment>
<comment type="pathway">
    <text evidence="7">Glycan biosynthesis; glycogen biosynthesis.</text>
</comment>
<keyword evidence="6 7" id="KW-0320">Glycogen biosynthesis</keyword>
<dbReference type="Pfam" id="PF08323">
    <property type="entry name" value="Glyco_transf_5"/>
    <property type="match status" value="1"/>
</dbReference>
<dbReference type="SUPFAM" id="SSF53756">
    <property type="entry name" value="UDP-Glycosyltransferase/glycogen phosphorylase"/>
    <property type="match status" value="1"/>
</dbReference>
<gene>
    <name evidence="7" type="primary">glgA</name>
    <name evidence="10" type="ORF">Tbon_10845</name>
</gene>
<dbReference type="Proteomes" id="UP000326331">
    <property type="component" value="Chromosome"/>
</dbReference>
<dbReference type="InterPro" id="IPR011835">
    <property type="entry name" value="GS/SS"/>
</dbReference>
<dbReference type="EC" id="2.4.1.21" evidence="7"/>
<dbReference type="Gene3D" id="3.40.50.2000">
    <property type="entry name" value="Glycogen Phosphorylase B"/>
    <property type="match status" value="2"/>
</dbReference>
<reference evidence="10 11" key="1">
    <citation type="submission" date="2019-08" db="EMBL/GenBank/DDBJ databases">
        <authorList>
            <person name="Toschakov S.V."/>
        </authorList>
    </citation>
    <scope>NUCLEOTIDE SEQUENCE [LARGE SCALE GENOMIC DNA]</scope>
    <source>
        <strain evidence="10 11">3753O</strain>
    </source>
</reference>
<reference evidence="10 11" key="2">
    <citation type="submission" date="2019-10" db="EMBL/GenBank/DDBJ databases">
        <title>Thermopilla bonchosmolovskayae gen. nov., sp. nov., a moderately thermophilic Chloroflexi bacterium from a Chukotka hot spring (Arctic, Russia), representing a novel classis Thermopillaia, which include previously uncultivated lineage OLB14.</title>
        <authorList>
            <person name="Kochetkova T.V."/>
            <person name="Zayulina K.S."/>
            <person name="Zhigarkov V.S."/>
            <person name="Minaev N.V."/>
            <person name="Novikov A."/>
            <person name="Toshchakov S.V."/>
            <person name="Elcheninov A.G."/>
            <person name="Kublanov I.V."/>
        </authorList>
    </citation>
    <scope>NUCLEOTIDE SEQUENCE [LARGE SCALE GENOMIC DNA]</scope>
    <source>
        <strain evidence="10 11">3753O</strain>
    </source>
</reference>
<evidence type="ECO:0000313" key="10">
    <source>
        <dbReference type="EMBL" id="QFG03772.1"/>
    </source>
</evidence>
<evidence type="ECO:0000259" key="8">
    <source>
        <dbReference type="Pfam" id="PF00534"/>
    </source>
</evidence>
<dbReference type="PANTHER" id="PTHR45825">
    <property type="entry name" value="GRANULE-BOUND STARCH SYNTHASE 1, CHLOROPLASTIC/AMYLOPLASTIC"/>
    <property type="match status" value="1"/>
</dbReference>
<dbReference type="Pfam" id="PF00534">
    <property type="entry name" value="Glycos_transf_1"/>
    <property type="match status" value="1"/>
</dbReference>
<dbReference type="PANTHER" id="PTHR45825:SF11">
    <property type="entry name" value="ALPHA AMYLASE DOMAIN-CONTAINING PROTEIN"/>
    <property type="match status" value="1"/>
</dbReference>
<evidence type="ECO:0000259" key="9">
    <source>
        <dbReference type="Pfam" id="PF08323"/>
    </source>
</evidence>
<dbReference type="NCBIfam" id="TIGR02095">
    <property type="entry name" value="glgA"/>
    <property type="match status" value="1"/>
</dbReference>
<evidence type="ECO:0000256" key="4">
    <source>
        <dbReference type="ARBA" id="ARBA00022676"/>
    </source>
</evidence>
<proteinExistence type="inferred from homology"/>
<evidence type="ECO:0000256" key="7">
    <source>
        <dbReference type="HAMAP-Rule" id="MF_00484"/>
    </source>
</evidence>
<evidence type="ECO:0000256" key="6">
    <source>
        <dbReference type="ARBA" id="ARBA00023056"/>
    </source>
</evidence>
<feature type="domain" description="Starch synthase catalytic" evidence="9">
    <location>
        <begin position="2"/>
        <end position="211"/>
    </location>
</feature>
<evidence type="ECO:0000256" key="1">
    <source>
        <dbReference type="ARBA" id="ARBA00001478"/>
    </source>
</evidence>
<evidence type="ECO:0000313" key="11">
    <source>
        <dbReference type="Proteomes" id="UP000326331"/>
    </source>
</evidence>
<dbReference type="InterPro" id="IPR001296">
    <property type="entry name" value="Glyco_trans_1"/>
</dbReference>
<dbReference type="EMBL" id="CP042829">
    <property type="protein sequence ID" value="QFG03772.1"/>
    <property type="molecule type" value="Genomic_DNA"/>
</dbReference>
<feature type="domain" description="Glycosyl transferase family 1" evidence="8">
    <location>
        <begin position="264"/>
        <end position="413"/>
    </location>
</feature>
<evidence type="ECO:0000256" key="2">
    <source>
        <dbReference type="ARBA" id="ARBA00002764"/>
    </source>
</evidence>
<comment type="similarity">
    <text evidence="3 7">Belongs to the glycosyltransferase 1 family. Bacterial/plant glycogen synthase subfamily.</text>
</comment>
<dbReference type="RefSeq" id="WP_158067722.1">
    <property type="nucleotide sequence ID" value="NZ_CP042829.1"/>
</dbReference>
<dbReference type="HAMAP" id="MF_00484">
    <property type="entry name" value="Glycogen_synth"/>
    <property type="match status" value="1"/>
</dbReference>
<keyword evidence="5 7" id="KW-0808">Transferase</keyword>
<evidence type="ECO:0000256" key="5">
    <source>
        <dbReference type="ARBA" id="ARBA00022679"/>
    </source>
</evidence>
<dbReference type="InterPro" id="IPR013534">
    <property type="entry name" value="Starch_synth_cat_dom"/>
</dbReference>
<keyword evidence="4 7" id="KW-0328">Glycosyltransferase</keyword>